<protein>
    <submittedName>
        <fullName evidence="5">Dehydrogenase</fullName>
    </submittedName>
</protein>
<keyword evidence="6" id="KW-1185">Reference proteome</keyword>
<evidence type="ECO:0000256" key="1">
    <source>
        <dbReference type="ARBA" id="ARBA00010928"/>
    </source>
</evidence>
<reference evidence="5 6" key="1">
    <citation type="journal article" date="2019" name="ACS Chem. Biol.">
        <title>Identification and Mobilization of a Cryptic Antibiotic Biosynthesis Gene Locus from a Human-Pathogenic Nocardia Isolate.</title>
        <authorList>
            <person name="Herisse M."/>
            <person name="Ishida K."/>
            <person name="Porter J.L."/>
            <person name="Howden B."/>
            <person name="Hertweck C."/>
            <person name="Stinear T.P."/>
            <person name="Pidot S.J."/>
        </authorList>
    </citation>
    <scope>NUCLEOTIDE SEQUENCE [LARGE SCALE GENOMIC DNA]</scope>
    <source>
        <strain evidence="5 6">AUSMDU00012717</strain>
    </source>
</reference>
<dbReference type="PANTHER" id="PTHR42840:SF3">
    <property type="entry name" value="BINDING ROSSMANN FOLD OXIDOREDUCTASE, PUTATIVE (AFU_ORTHOLOGUE AFUA_2G10240)-RELATED"/>
    <property type="match status" value="1"/>
</dbReference>
<dbReference type="AlphaFoldDB" id="A0A6G9YP65"/>
<feature type="domain" description="Gfo/Idh/MocA-like oxidoreductase N-terminal" evidence="3">
    <location>
        <begin position="5"/>
        <end position="121"/>
    </location>
</feature>
<sequence length="336" mass="35831">MNAVTIGLAGTGRIGTAHAETLKNLAGVGTVVVADADAERARTAATKLGVEFAADIDALFATRLDGIVIATATDSHPELITRAVDLGIPVFCEKPVAADIAGTVTVLDHLRNATVPVQIGFQRRFDAGYRAARSAVASGELGWLHTLRATTLDPAPPPAEYIPRSGGIFRDCGVHDFDIIRWVTGREVTEVYAVGANRGDEFFTAANDVDTAAVTLTLDDGSLATVSLTRYNGAGYDVRLEALGSRANAIVGLDDRAPLHSVEPNYPPSPFPAYPGFMDRFRSAYTDELAAFLSVVQGTIENPCTPWDALEAFYIAEACELSRAERRPVTVAEVRR</sequence>
<dbReference type="Proteomes" id="UP000503540">
    <property type="component" value="Chromosome"/>
</dbReference>
<comment type="similarity">
    <text evidence="1">Belongs to the Gfo/Idh/MocA family.</text>
</comment>
<evidence type="ECO:0000313" key="5">
    <source>
        <dbReference type="EMBL" id="QIS14713.1"/>
    </source>
</evidence>
<dbReference type="Pfam" id="PF22725">
    <property type="entry name" value="GFO_IDH_MocA_C3"/>
    <property type="match status" value="1"/>
</dbReference>
<dbReference type="RefSeq" id="WP_167477078.1">
    <property type="nucleotide sequence ID" value="NZ_CP046172.1"/>
</dbReference>
<dbReference type="GO" id="GO:0000166">
    <property type="term" value="F:nucleotide binding"/>
    <property type="evidence" value="ECO:0007669"/>
    <property type="project" value="InterPro"/>
</dbReference>
<feature type="domain" description="GFO/IDH/MocA-like oxidoreductase" evidence="4">
    <location>
        <begin position="129"/>
        <end position="247"/>
    </location>
</feature>
<dbReference type="EMBL" id="CP046172">
    <property type="protein sequence ID" value="QIS14713.1"/>
    <property type="molecule type" value="Genomic_DNA"/>
</dbReference>
<dbReference type="GO" id="GO:0016491">
    <property type="term" value="F:oxidoreductase activity"/>
    <property type="evidence" value="ECO:0007669"/>
    <property type="project" value="UniProtKB-KW"/>
</dbReference>
<evidence type="ECO:0000256" key="2">
    <source>
        <dbReference type="ARBA" id="ARBA00023002"/>
    </source>
</evidence>
<evidence type="ECO:0000259" key="3">
    <source>
        <dbReference type="Pfam" id="PF01408"/>
    </source>
</evidence>
<dbReference type="InterPro" id="IPR000683">
    <property type="entry name" value="Gfo/Idh/MocA-like_OxRdtase_N"/>
</dbReference>
<dbReference type="Gene3D" id="3.40.50.720">
    <property type="entry name" value="NAD(P)-binding Rossmann-like Domain"/>
    <property type="match status" value="1"/>
</dbReference>
<dbReference type="Pfam" id="PF01408">
    <property type="entry name" value="GFO_IDH_MocA"/>
    <property type="match status" value="1"/>
</dbReference>
<proteinExistence type="inferred from homology"/>
<accession>A0A6G9YP65</accession>
<dbReference type="InterPro" id="IPR036291">
    <property type="entry name" value="NAD(P)-bd_dom_sf"/>
</dbReference>
<dbReference type="SUPFAM" id="SSF51735">
    <property type="entry name" value="NAD(P)-binding Rossmann-fold domains"/>
    <property type="match status" value="1"/>
</dbReference>
<gene>
    <name evidence="5" type="ORF">F5544_34400</name>
</gene>
<name>A0A6G9YP65_9NOCA</name>
<organism evidence="5 6">
    <name type="scientific">Nocardia arthritidis</name>
    <dbReference type="NCBI Taxonomy" id="228602"/>
    <lineage>
        <taxon>Bacteria</taxon>
        <taxon>Bacillati</taxon>
        <taxon>Actinomycetota</taxon>
        <taxon>Actinomycetes</taxon>
        <taxon>Mycobacteriales</taxon>
        <taxon>Nocardiaceae</taxon>
        <taxon>Nocardia</taxon>
    </lineage>
</organism>
<dbReference type="SUPFAM" id="SSF55347">
    <property type="entry name" value="Glyceraldehyde-3-phosphate dehydrogenase-like, C-terminal domain"/>
    <property type="match status" value="1"/>
</dbReference>
<dbReference type="KEGG" id="nah:F5544_34400"/>
<dbReference type="InterPro" id="IPR055170">
    <property type="entry name" value="GFO_IDH_MocA-like_dom"/>
</dbReference>
<dbReference type="PANTHER" id="PTHR42840">
    <property type="entry name" value="NAD(P)-BINDING ROSSMANN-FOLD SUPERFAMILY PROTEIN-RELATED"/>
    <property type="match status" value="1"/>
</dbReference>
<dbReference type="Gene3D" id="3.30.360.10">
    <property type="entry name" value="Dihydrodipicolinate Reductase, domain 2"/>
    <property type="match status" value="1"/>
</dbReference>
<evidence type="ECO:0000313" key="6">
    <source>
        <dbReference type="Proteomes" id="UP000503540"/>
    </source>
</evidence>
<keyword evidence="2" id="KW-0560">Oxidoreductase</keyword>
<evidence type="ECO:0000259" key="4">
    <source>
        <dbReference type="Pfam" id="PF22725"/>
    </source>
</evidence>